<dbReference type="EMBL" id="JBHTAS010000001">
    <property type="protein sequence ID" value="MFC7138614.1"/>
    <property type="molecule type" value="Genomic_DNA"/>
</dbReference>
<evidence type="ECO:0000256" key="1">
    <source>
        <dbReference type="ARBA" id="ARBA00023015"/>
    </source>
</evidence>
<reference evidence="5 6" key="1">
    <citation type="journal article" date="2019" name="Int. J. Syst. Evol. Microbiol.">
        <title>The Global Catalogue of Microorganisms (GCM) 10K type strain sequencing project: providing services to taxonomists for standard genome sequencing and annotation.</title>
        <authorList>
            <consortium name="The Broad Institute Genomics Platform"/>
            <consortium name="The Broad Institute Genome Sequencing Center for Infectious Disease"/>
            <person name="Wu L."/>
            <person name="Ma J."/>
        </authorList>
    </citation>
    <scope>NUCLEOTIDE SEQUENCE [LARGE SCALE GENOMIC DNA]</scope>
    <source>
        <strain evidence="5 6">XZYJT29</strain>
    </source>
</reference>
<dbReference type="Pfam" id="PF15915">
    <property type="entry name" value="BAT"/>
    <property type="match status" value="1"/>
</dbReference>
<dbReference type="AlphaFoldDB" id="A0ABD5XU03"/>
<dbReference type="RefSeq" id="WP_274324231.1">
    <property type="nucleotide sequence ID" value="NZ_CP118158.1"/>
</dbReference>
<dbReference type="PANTHER" id="PTHR34236">
    <property type="entry name" value="DIMETHYL SULFOXIDE REDUCTASE TRANSCRIPTIONAL ACTIVATOR"/>
    <property type="match status" value="1"/>
</dbReference>
<evidence type="ECO:0000256" key="2">
    <source>
        <dbReference type="ARBA" id="ARBA00023163"/>
    </source>
</evidence>
<dbReference type="Pfam" id="PF04967">
    <property type="entry name" value="HTH_10"/>
    <property type="match status" value="1"/>
</dbReference>
<keyword evidence="2" id="KW-0804">Transcription</keyword>
<feature type="domain" description="HTH bat-type" evidence="3">
    <location>
        <begin position="169"/>
        <end position="220"/>
    </location>
</feature>
<dbReference type="InterPro" id="IPR036388">
    <property type="entry name" value="WH-like_DNA-bd_sf"/>
</dbReference>
<dbReference type="Proteomes" id="UP001596432">
    <property type="component" value="Unassembled WGS sequence"/>
</dbReference>
<dbReference type="Gene3D" id="1.10.10.10">
    <property type="entry name" value="Winged helix-like DNA-binding domain superfamily/Winged helix DNA-binding domain"/>
    <property type="match status" value="1"/>
</dbReference>
<keyword evidence="1" id="KW-0805">Transcription regulation</keyword>
<evidence type="ECO:0000313" key="6">
    <source>
        <dbReference type="Proteomes" id="UP001596432"/>
    </source>
</evidence>
<dbReference type="InterPro" id="IPR031803">
    <property type="entry name" value="BAT_GAF/HTH-assoc"/>
</dbReference>
<dbReference type="InterPro" id="IPR007050">
    <property type="entry name" value="HTH_bacterioopsin"/>
</dbReference>
<accession>A0ABD5XU03</accession>
<feature type="domain" description="Bacterioopsin transcriptional activator GAF and HTH associated" evidence="4">
    <location>
        <begin position="9"/>
        <end position="152"/>
    </location>
</feature>
<evidence type="ECO:0000313" key="5">
    <source>
        <dbReference type="EMBL" id="MFC7138614.1"/>
    </source>
</evidence>
<dbReference type="GeneID" id="78818855"/>
<keyword evidence="6" id="KW-1185">Reference proteome</keyword>
<protein>
    <submittedName>
        <fullName evidence="5">Bacterio-opsin activator domain-containing protein</fullName>
    </submittedName>
</protein>
<dbReference type="InterPro" id="IPR013324">
    <property type="entry name" value="RNA_pol_sigma_r3/r4-like"/>
</dbReference>
<gene>
    <name evidence="5" type="ORF">ACFQMA_02040</name>
</gene>
<comment type="caution">
    <text evidence="5">The sequence shown here is derived from an EMBL/GenBank/DDBJ whole genome shotgun (WGS) entry which is preliminary data.</text>
</comment>
<proteinExistence type="predicted"/>
<evidence type="ECO:0000259" key="3">
    <source>
        <dbReference type="Pfam" id="PF04967"/>
    </source>
</evidence>
<dbReference type="PANTHER" id="PTHR34236:SF1">
    <property type="entry name" value="DIMETHYL SULFOXIDE REDUCTASE TRANSCRIPTIONAL ACTIVATOR"/>
    <property type="match status" value="1"/>
</dbReference>
<dbReference type="SUPFAM" id="SSF88659">
    <property type="entry name" value="Sigma3 and sigma4 domains of RNA polymerase sigma factors"/>
    <property type="match status" value="1"/>
</dbReference>
<evidence type="ECO:0000259" key="4">
    <source>
        <dbReference type="Pfam" id="PF15915"/>
    </source>
</evidence>
<name>A0ABD5XU03_9EURY</name>
<sequence length="240" mass="26535">MVPPDAQPTELEFRVTSSEYPFVSGSETGSCRCVLRELLPRSGGEFLSFFEVTGASPTVVETISETEPVVERLVDRYTDNGVVVFRVEDPSDCIAATLADEEAFIRDLWAEGGDGRVVAEVMPSRDAGAVVESILDDHPSMDLVAKRDRPREGPLFLRQHVQDVLAQRLTDRQREVLVTAYRSGYFERPRETTGAEVAARLDISPSTFSQHLRAAQRKLLAALFEEDSPAGGHRIDVESP</sequence>
<organism evidence="5 6">
    <name type="scientific">Halosimplex aquaticum</name>
    <dbReference type="NCBI Taxonomy" id="3026162"/>
    <lineage>
        <taxon>Archaea</taxon>
        <taxon>Methanobacteriati</taxon>
        <taxon>Methanobacteriota</taxon>
        <taxon>Stenosarchaea group</taxon>
        <taxon>Halobacteria</taxon>
        <taxon>Halobacteriales</taxon>
        <taxon>Haloarculaceae</taxon>
        <taxon>Halosimplex</taxon>
    </lineage>
</organism>